<feature type="transmembrane region" description="Helical" evidence="2">
    <location>
        <begin position="248"/>
        <end position="266"/>
    </location>
</feature>
<gene>
    <name evidence="3" type="ORF">BDY21DRAFT_369923</name>
</gene>
<feature type="transmembrane region" description="Helical" evidence="2">
    <location>
        <begin position="337"/>
        <end position="357"/>
    </location>
</feature>
<feature type="compositionally biased region" description="Pro residues" evidence="1">
    <location>
        <begin position="73"/>
        <end position="83"/>
    </location>
</feature>
<feature type="region of interest" description="Disordered" evidence="1">
    <location>
        <begin position="1"/>
        <end position="35"/>
    </location>
</feature>
<accession>A0A6A6P992</accession>
<dbReference type="Proteomes" id="UP000799766">
    <property type="component" value="Unassembled WGS sequence"/>
</dbReference>
<feature type="compositionally biased region" description="Low complexity" evidence="1">
    <location>
        <begin position="11"/>
        <end position="34"/>
    </location>
</feature>
<proteinExistence type="predicted"/>
<reference evidence="3" key="1">
    <citation type="journal article" date="2020" name="Stud. Mycol.">
        <title>101 Dothideomycetes genomes: a test case for predicting lifestyles and emergence of pathogens.</title>
        <authorList>
            <person name="Haridas S."/>
            <person name="Albert R."/>
            <person name="Binder M."/>
            <person name="Bloem J."/>
            <person name="Labutti K."/>
            <person name="Salamov A."/>
            <person name="Andreopoulos B."/>
            <person name="Baker S."/>
            <person name="Barry K."/>
            <person name="Bills G."/>
            <person name="Bluhm B."/>
            <person name="Cannon C."/>
            <person name="Castanera R."/>
            <person name="Culley D."/>
            <person name="Daum C."/>
            <person name="Ezra D."/>
            <person name="Gonzalez J."/>
            <person name="Henrissat B."/>
            <person name="Kuo A."/>
            <person name="Liang C."/>
            <person name="Lipzen A."/>
            <person name="Lutzoni F."/>
            <person name="Magnuson J."/>
            <person name="Mondo S."/>
            <person name="Nolan M."/>
            <person name="Ohm R."/>
            <person name="Pangilinan J."/>
            <person name="Park H.-J."/>
            <person name="Ramirez L."/>
            <person name="Alfaro M."/>
            <person name="Sun H."/>
            <person name="Tritt A."/>
            <person name="Yoshinaga Y."/>
            <person name="Zwiers L.-H."/>
            <person name="Turgeon B."/>
            <person name="Goodwin S."/>
            <person name="Spatafora J."/>
            <person name="Crous P."/>
            <person name="Grigoriev I."/>
        </authorList>
    </citation>
    <scope>NUCLEOTIDE SEQUENCE</scope>
    <source>
        <strain evidence="3">ATCC 16933</strain>
    </source>
</reference>
<feature type="region of interest" description="Disordered" evidence="1">
    <location>
        <begin position="400"/>
        <end position="419"/>
    </location>
</feature>
<evidence type="ECO:0000313" key="3">
    <source>
        <dbReference type="EMBL" id="KAF2460023.1"/>
    </source>
</evidence>
<protein>
    <submittedName>
        <fullName evidence="3">Uncharacterized protein</fullName>
    </submittedName>
</protein>
<feature type="compositionally biased region" description="Acidic residues" evidence="1">
    <location>
        <begin position="408"/>
        <end position="419"/>
    </location>
</feature>
<keyword evidence="2" id="KW-0472">Membrane</keyword>
<keyword evidence="2" id="KW-1133">Transmembrane helix</keyword>
<evidence type="ECO:0000256" key="1">
    <source>
        <dbReference type="SAM" id="MobiDB-lite"/>
    </source>
</evidence>
<keyword evidence="4" id="KW-1185">Reference proteome</keyword>
<dbReference type="AlphaFoldDB" id="A0A6A6P992"/>
<name>A0A6A6P992_9PEZI</name>
<feature type="compositionally biased region" description="Basic and acidic residues" evidence="1">
    <location>
        <begin position="1"/>
        <end position="10"/>
    </location>
</feature>
<evidence type="ECO:0000256" key="2">
    <source>
        <dbReference type="SAM" id="Phobius"/>
    </source>
</evidence>
<organism evidence="3 4">
    <name type="scientific">Lineolata rhizophorae</name>
    <dbReference type="NCBI Taxonomy" id="578093"/>
    <lineage>
        <taxon>Eukaryota</taxon>
        <taxon>Fungi</taxon>
        <taxon>Dikarya</taxon>
        <taxon>Ascomycota</taxon>
        <taxon>Pezizomycotina</taxon>
        <taxon>Dothideomycetes</taxon>
        <taxon>Dothideomycetes incertae sedis</taxon>
        <taxon>Lineolatales</taxon>
        <taxon>Lineolataceae</taxon>
        <taxon>Lineolata</taxon>
    </lineage>
</organism>
<dbReference type="EMBL" id="MU001674">
    <property type="protein sequence ID" value="KAF2460023.1"/>
    <property type="molecule type" value="Genomic_DNA"/>
</dbReference>
<sequence>MWNAVHDHRAGAGAHIGGSSSSSNQATTGTSTSGPLALRYQTKLVRRTLGPHAQARAPSTLSRRVSAANAPSRPHPPPQPLQPPGYATTHADLAARRADHAAFAAAHRAAESALDAAAARRAAALARVLRAEARAETRAFAAEAALRAAAARGRGPRAAWAAWRLAVGLGAVHEAAARDRRRGGAAGAGAGWRAWTARGGALAKATAACGALGLGLGLPLAGAGLVALGRLCGALWAALVLAPLRAAVLARPAAGLVVAALAVAAWRRGPRAADALADALAAARRRAVAPGADVPRRAPVERRAGPAHRCVAAVRDAVLVALASQERFRAQRLLRIWAWRVGVLGMAALVLGAAWRYPGVKYPVDGVGMEVARGNGTALWTEAGVRREGVARGWWESSSHVRRGSDNDATDTDGGEGGW</sequence>
<evidence type="ECO:0000313" key="4">
    <source>
        <dbReference type="Proteomes" id="UP000799766"/>
    </source>
</evidence>
<keyword evidence="2" id="KW-0812">Transmembrane</keyword>
<feature type="region of interest" description="Disordered" evidence="1">
    <location>
        <begin position="51"/>
        <end position="87"/>
    </location>
</feature>